<dbReference type="EMBL" id="AEDD01000005">
    <property type="protein sequence ID" value="EFM10837.1"/>
    <property type="molecule type" value="Genomic_DNA"/>
</dbReference>
<dbReference type="PANTHER" id="PTHR42685:SF22">
    <property type="entry name" value="CONDITIONED MEDIUM FACTOR RECEPTOR 1"/>
    <property type="match status" value="1"/>
</dbReference>
<feature type="domain" description="FAD-binding" evidence="1">
    <location>
        <begin position="5"/>
        <end position="165"/>
    </location>
</feature>
<dbReference type="PANTHER" id="PTHR42685">
    <property type="entry name" value="GERANYLGERANYL DIPHOSPHATE REDUCTASE"/>
    <property type="match status" value="1"/>
</dbReference>
<dbReference type="eggNOG" id="COG0644">
    <property type="taxonomic scope" value="Bacteria"/>
</dbReference>
<protein>
    <submittedName>
        <fullName evidence="2">FAD dependent oxidoreductase</fullName>
    </submittedName>
</protein>
<sequence length="380" mass="39600">MTIHDAIIVGAGIAGASMACALAGQGWDTVLLDRHTFPRHKVCGEYLSPESRRSLIELGLDSVLSGLQPSPIPIARIRIAASAGIPLKLELPASAQAQSVSRYALDLALQAEAHARGAQVRTSSTVTAISQTPEGWQVTVRSRERESYTLQARAVIGAWGRMAPAGLSDRAPAKSFMGLRTELSGVPADAAVELYFFSGGYVGLVPSDVDAGLANAAALVTPEAFRRCGQSVEGIIAEAARAVPALGKRLLDAKPVAGTAAAATVELGRSPQAWGIVPHIGDAAAVIPPLCGDGMAMGLHAVTICAPLADRYLRGTLTLGGWRAAYNVALTQDFAGPLWWGGLLQAGLSKRGLSPVLLGLGRVLPSLAYRLVEATRLRAR</sequence>
<reference evidence="2 3" key="1">
    <citation type="submission" date="2010-07" db="EMBL/GenBank/DDBJ databases">
        <title>The draft genome of Paenibacillus curdlanolyticus YK9.</title>
        <authorList>
            <consortium name="US DOE Joint Genome Institute (JGI-PGF)"/>
            <person name="Lucas S."/>
            <person name="Copeland A."/>
            <person name="Lapidus A."/>
            <person name="Cheng J.-F."/>
            <person name="Bruce D."/>
            <person name="Goodwin L."/>
            <person name="Pitluck S."/>
            <person name="Land M.L."/>
            <person name="Hauser L."/>
            <person name="Chang Y.-J."/>
            <person name="Jeffries C."/>
            <person name="Anderson I.J."/>
            <person name="Johnson E."/>
            <person name="Loganathan U."/>
            <person name="Mulhopadhyay B."/>
            <person name="Kyrpides N."/>
            <person name="Woyke T.J."/>
        </authorList>
    </citation>
    <scope>NUCLEOTIDE SEQUENCE [LARGE SCALE GENOMIC DNA]</scope>
    <source>
        <strain evidence="2 3">YK9</strain>
    </source>
</reference>
<keyword evidence="3" id="KW-1185">Reference proteome</keyword>
<organism evidence="2 3">
    <name type="scientific">Paenibacillus curdlanolyticus YK9</name>
    <dbReference type="NCBI Taxonomy" id="717606"/>
    <lineage>
        <taxon>Bacteria</taxon>
        <taxon>Bacillati</taxon>
        <taxon>Bacillota</taxon>
        <taxon>Bacilli</taxon>
        <taxon>Bacillales</taxon>
        <taxon>Paenibacillaceae</taxon>
        <taxon>Paenibacillus</taxon>
    </lineage>
</organism>
<gene>
    <name evidence="2" type="ORF">PaecuDRAFT_2084</name>
</gene>
<accession>E0I8V3</accession>
<dbReference type="AlphaFoldDB" id="E0I8V3"/>
<dbReference type="Proteomes" id="UP000005387">
    <property type="component" value="Unassembled WGS sequence"/>
</dbReference>
<evidence type="ECO:0000259" key="1">
    <source>
        <dbReference type="Pfam" id="PF01494"/>
    </source>
</evidence>
<name>E0I8V3_9BACL</name>
<dbReference type="InterPro" id="IPR050407">
    <property type="entry name" value="Geranylgeranyl_reductase"/>
</dbReference>
<dbReference type="Gene3D" id="3.50.50.60">
    <property type="entry name" value="FAD/NAD(P)-binding domain"/>
    <property type="match status" value="1"/>
</dbReference>
<evidence type="ECO:0000313" key="3">
    <source>
        <dbReference type="Proteomes" id="UP000005387"/>
    </source>
</evidence>
<dbReference type="GO" id="GO:0071949">
    <property type="term" value="F:FAD binding"/>
    <property type="evidence" value="ECO:0007669"/>
    <property type="project" value="InterPro"/>
</dbReference>
<dbReference type="SUPFAM" id="SSF51905">
    <property type="entry name" value="FAD/NAD(P)-binding domain"/>
    <property type="match status" value="1"/>
</dbReference>
<dbReference type="OrthoDB" id="9806565at2"/>
<evidence type="ECO:0000313" key="2">
    <source>
        <dbReference type="EMBL" id="EFM10837.1"/>
    </source>
</evidence>
<dbReference type="STRING" id="717606.PaecuDRAFT_2084"/>
<dbReference type="Pfam" id="PF01494">
    <property type="entry name" value="FAD_binding_3"/>
    <property type="match status" value="1"/>
</dbReference>
<proteinExistence type="predicted"/>
<dbReference type="InterPro" id="IPR036188">
    <property type="entry name" value="FAD/NAD-bd_sf"/>
</dbReference>
<dbReference type="InterPro" id="IPR002938">
    <property type="entry name" value="FAD-bd"/>
</dbReference>
<dbReference type="RefSeq" id="WP_006038087.1">
    <property type="nucleotide sequence ID" value="NZ_AEDD01000005.1"/>
</dbReference>